<name>A0A7X0SP51_9BACL</name>
<evidence type="ECO:0000256" key="8">
    <source>
        <dbReference type="PROSITE-ProRule" id="PRU00169"/>
    </source>
</evidence>
<dbReference type="Pfam" id="PF17853">
    <property type="entry name" value="GGDEF_2"/>
    <property type="match status" value="1"/>
</dbReference>
<dbReference type="GO" id="GO:0003700">
    <property type="term" value="F:DNA-binding transcription factor activity"/>
    <property type="evidence" value="ECO:0007669"/>
    <property type="project" value="InterPro"/>
</dbReference>
<dbReference type="Gene3D" id="1.10.10.60">
    <property type="entry name" value="Homeodomain-like"/>
    <property type="match status" value="2"/>
</dbReference>
<dbReference type="PANTHER" id="PTHR42713:SF3">
    <property type="entry name" value="TRANSCRIPTIONAL REGULATORY PROTEIN HPTR"/>
    <property type="match status" value="1"/>
</dbReference>
<dbReference type="InterPro" id="IPR001789">
    <property type="entry name" value="Sig_transdc_resp-reg_receiver"/>
</dbReference>
<proteinExistence type="predicted"/>
<accession>A0A7X0SP51</accession>
<dbReference type="Pfam" id="PF12833">
    <property type="entry name" value="HTH_18"/>
    <property type="match status" value="1"/>
</dbReference>
<dbReference type="InterPro" id="IPR041522">
    <property type="entry name" value="CdaR_GGDEF"/>
</dbReference>
<reference evidence="11 12" key="1">
    <citation type="submission" date="2020-08" db="EMBL/GenBank/DDBJ databases">
        <title>Cohnella phylogeny.</title>
        <authorList>
            <person name="Dunlap C."/>
        </authorList>
    </citation>
    <scope>NUCLEOTIDE SEQUENCE [LARGE SCALE GENOMIC DNA]</scope>
    <source>
        <strain evidence="11 12">CBP 2801</strain>
    </source>
</reference>
<protein>
    <submittedName>
        <fullName evidence="11">Response regulator</fullName>
    </submittedName>
</protein>
<dbReference type="GO" id="GO:0000160">
    <property type="term" value="P:phosphorelay signal transduction system"/>
    <property type="evidence" value="ECO:0007669"/>
    <property type="project" value="UniProtKB-KW"/>
</dbReference>
<gene>
    <name evidence="11" type="ORF">H7C18_16125</name>
</gene>
<evidence type="ECO:0000256" key="1">
    <source>
        <dbReference type="ARBA" id="ARBA00004496"/>
    </source>
</evidence>
<dbReference type="SMART" id="SM00342">
    <property type="entry name" value="HTH_ARAC"/>
    <property type="match status" value="1"/>
</dbReference>
<feature type="domain" description="HTH araC/xylS-type" evidence="9">
    <location>
        <begin position="433"/>
        <end position="532"/>
    </location>
</feature>
<evidence type="ECO:0000256" key="4">
    <source>
        <dbReference type="ARBA" id="ARBA00023012"/>
    </source>
</evidence>
<dbReference type="Gene3D" id="3.40.50.2300">
    <property type="match status" value="1"/>
</dbReference>
<dbReference type="InterPro" id="IPR011006">
    <property type="entry name" value="CheY-like_superfamily"/>
</dbReference>
<keyword evidence="6" id="KW-0238">DNA-binding</keyword>
<evidence type="ECO:0000256" key="2">
    <source>
        <dbReference type="ARBA" id="ARBA00022490"/>
    </source>
</evidence>
<dbReference type="GO" id="GO:0005737">
    <property type="term" value="C:cytoplasm"/>
    <property type="evidence" value="ECO:0007669"/>
    <property type="project" value="UniProtKB-SubCell"/>
</dbReference>
<keyword evidence="3 8" id="KW-0597">Phosphoprotein</keyword>
<comment type="caution">
    <text evidence="11">The sequence shown here is derived from an EMBL/GenBank/DDBJ whole genome shotgun (WGS) entry which is preliminary data.</text>
</comment>
<keyword evidence="2" id="KW-0963">Cytoplasm</keyword>
<dbReference type="InterPro" id="IPR009057">
    <property type="entry name" value="Homeodomain-like_sf"/>
</dbReference>
<sequence length="539" mass="60710">MYRLILADDEADVREGVLQEIDWENNGFEVADRAENGREALEMAERCLPDVLVTDIRMPFMDGLELAERVRGLRPDTKIIILTGYDEFEYARQAIRLQIAEFVLKPFSKEELLQALRKVKAELDRERALREDMDSLKEHYRRSLPLLRELFLGSLATRSLSEREIGEKLAAYDLKLPADGRHLAAAARLDLPADAGDVELHRFAVRNIAEEIAERRRAGLVFQHDGHVVLLSSSGEAGPDWPAGFYAALEEIRQSVEKYLKLTVTIGVSGEADGLRNVRYSYEEAAAALDYRLLLGSNRLIPIGDVEAREAAPLRYDEQQEQALIRCLKFGTEEEMTETVEKHFAAVRSLGPDAALQSVQLFLLQIAATLMRAAQDTGKDLGGLFGGGNPQLLGELSRIRDLDEAQAWVVRIARSVMSRIAADRQTAYNRLVEQAKEYTKAHFADSGLSIAEVCARLHISAGYFSSIFKKETKLTYVQYLQQLRMDTAKELLAQTDLKAFEIAEKVGYADPNYFSFSFKKQVGLSPKEYRAGLRKEETK</sequence>
<dbReference type="AlphaFoldDB" id="A0A7X0SP51"/>
<dbReference type="SUPFAM" id="SSF46689">
    <property type="entry name" value="Homeodomain-like"/>
    <property type="match status" value="2"/>
</dbReference>
<dbReference type="PRINTS" id="PR00032">
    <property type="entry name" value="HTHARAC"/>
</dbReference>
<keyword evidence="7" id="KW-0804">Transcription</keyword>
<dbReference type="InterPro" id="IPR018060">
    <property type="entry name" value="HTH_AraC"/>
</dbReference>
<dbReference type="PANTHER" id="PTHR42713">
    <property type="entry name" value="HISTIDINE KINASE-RELATED"/>
    <property type="match status" value="1"/>
</dbReference>
<dbReference type="CDD" id="cd17536">
    <property type="entry name" value="REC_YesN-like"/>
    <property type="match status" value="1"/>
</dbReference>
<evidence type="ECO:0000259" key="10">
    <source>
        <dbReference type="PROSITE" id="PS50110"/>
    </source>
</evidence>
<evidence type="ECO:0000256" key="5">
    <source>
        <dbReference type="ARBA" id="ARBA00023015"/>
    </source>
</evidence>
<evidence type="ECO:0000256" key="6">
    <source>
        <dbReference type="ARBA" id="ARBA00023125"/>
    </source>
</evidence>
<dbReference type="SMART" id="SM00448">
    <property type="entry name" value="REC"/>
    <property type="match status" value="1"/>
</dbReference>
<dbReference type="PROSITE" id="PS01124">
    <property type="entry name" value="HTH_ARAC_FAMILY_2"/>
    <property type="match status" value="1"/>
</dbReference>
<dbReference type="InterPro" id="IPR020449">
    <property type="entry name" value="Tscrpt_reg_AraC-type_HTH"/>
</dbReference>
<keyword evidence="12" id="KW-1185">Reference proteome</keyword>
<evidence type="ECO:0000313" key="11">
    <source>
        <dbReference type="EMBL" id="MBB6732449.1"/>
    </source>
</evidence>
<evidence type="ECO:0000313" key="12">
    <source>
        <dbReference type="Proteomes" id="UP000564644"/>
    </source>
</evidence>
<dbReference type="PROSITE" id="PS50110">
    <property type="entry name" value="RESPONSE_REGULATORY"/>
    <property type="match status" value="1"/>
</dbReference>
<dbReference type="RefSeq" id="WP_185130116.1">
    <property type="nucleotide sequence ID" value="NZ_JACJVO010000020.1"/>
</dbReference>
<feature type="domain" description="Response regulatory" evidence="10">
    <location>
        <begin position="3"/>
        <end position="120"/>
    </location>
</feature>
<evidence type="ECO:0000256" key="3">
    <source>
        <dbReference type="ARBA" id="ARBA00022553"/>
    </source>
</evidence>
<dbReference type="SUPFAM" id="SSF52172">
    <property type="entry name" value="CheY-like"/>
    <property type="match status" value="1"/>
</dbReference>
<feature type="modified residue" description="4-aspartylphosphate" evidence="8">
    <location>
        <position position="55"/>
    </location>
</feature>
<keyword evidence="5" id="KW-0805">Transcription regulation</keyword>
<dbReference type="InterPro" id="IPR051552">
    <property type="entry name" value="HptR"/>
</dbReference>
<organism evidence="11 12">
    <name type="scientific">Cohnella zeiphila</name>
    <dbReference type="NCBI Taxonomy" id="2761120"/>
    <lineage>
        <taxon>Bacteria</taxon>
        <taxon>Bacillati</taxon>
        <taxon>Bacillota</taxon>
        <taxon>Bacilli</taxon>
        <taxon>Bacillales</taxon>
        <taxon>Paenibacillaceae</taxon>
        <taxon>Cohnella</taxon>
    </lineage>
</organism>
<dbReference type="Proteomes" id="UP000564644">
    <property type="component" value="Unassembled WGS sequence"/>
</dbReference>
<dbReference type="Pfam" id="PF00072">
    <property type="entry name" value="Response_reg"/>
    <property type="match status" value="1"/>
</dbReference>
<evidence type="ECO:0000259" key="9">
    <source>
        <dbReference type="PROSITE" id="PS01124"/>
    </source>
</evidence>
<dbReference type="GO" id="GO:0043565">
    <property type="term" value="F:sequence-specific DNA binding"/>
    <property type="evidence" value="ECO:0007669"/>
    <property type="project" value="InterPro"/>
</dbReference>
<comment type="subcellular location">
    <subcellularLocation>
        <location evidence="1">Cytoplasm</location>
    </subcellularLocation>
</comment>
<dbReference type="EMBL" id="JACJVO010000020">
    <property type="protein sequence ID" value="MBB6732449.1"/>
    <property type="molecule type" value="Genomic_DNA"/>
</dbReference>
<keyword evidence="4" id="KW-0902">Two-component regulatory system</keyword>
<evidence type="ECO:0000256" key="7">
    <source>
        <dbReference type="ARBA" id="ARBA00023163"/>
    </source>
</evidence>